<dbReference type="Proteomes" id="UP000324800">
    <property type="component" value="Unassembled WGS sequence"/>
</dbReference>
<comment type="caution">
    <text evidence="3">The sequence shown here is derived from an EMBL/GenBank/DDBJ whole genome shotgun (WGS) entry which is preliminary data.</text>
</comment>
<dbReference type="SUPFAM" id="SSF54495">
    <property type="entry name" value="UBC-like"/>
    <property type="match status" value="1"/>
</dbReference>
<feature type="region of interest" description="Disordered" evidence="1">
    <location>
        <begin position="93"/>
        <end position="198"/>
    </location>
</feature>
<dbReference type="InterPro" id="IPR016135">
    <property type="entry name" value="UBQ-conjugating_enzyme/RWD"/>
</dbReference>
<evidence type="ECO:0000313" key="3">
    <source>
        <dbReference type="EMBL" id="KAA6365894.1"/>
    </source>
</evidence>
<feature type="compositionally biased region" description="Basic and acidic residues" evidence="1">
    <location>
        <begin position="174"/>
        <end position="195"/>
    </location>
</feature>
<feature type="domain" description="RWD" evidence="2">
    <location>
        <begin position="1"/>
        <end position="85"/>
    </location>
</feature>
<dbReference type="EMBL" id="SNRW01019957">
    <property type="protein sequence ID" value="KAA6365894.1"/>
    <property type="molecule type" value="Genomic_DNA"/>
</dbReference>
<dbReference type="AlphaFoldDB" id="A0A5J4U6H9"/>
<dbReference type="Gene3D" id="3.10.110.10">
    <property type="entry name" value="Ubiquitin Conjugating Enzyme"/>
    <property type="match status" value="1"/>
</dbReference>
<name>A0A5J4U6H9_9EUKA</name>
<organism evidence="3 4">
    <name type="scientific">Streblomastix strix</name>
    <dbReference type="NCBI Taxonomy" id="222440"/>
    <lineage>
        <taxon>Eukaryota</taxon>
        <taxon>Metamonada</taxon>
        <taxon>Preaxostyla</taxon>
        <taxon>Oxymonadida</taxon>
        <taxon>Streblomastigidae</taxon>
        <taxon>Streblomastix</taxon>
    </lineage>
</organism>
<feature type="compositionally biased region" description="Basic and acidic residues" evidence="1">
    <location>
        <begin position="93"/>
        <end position="104"/>
    </location>
</feature>
<evidence type="ECO:0000313" key="4">
    <source>
        <dbReference type="Proteomes" id="UP000324800"/>
    </source>
</evidence>
<dbReference type="InterPro" id="IPR006575">
    <property type="entry name" value="RWD_dom"/>
</dbReference>
<accession>A0A5J4U6H9</accession>
<sequence length="215" mass="25076">MDENSDAQTNELDALRAIFFEELDDFPSNYPSEDTVKIDIDSFIGVYENKKDTILSQLNEICEASKGGEVVNILVEKVRDLLKENQIKTFQLHDGKTKGKEKKSEKKSKKKEKQIAETDVNELGNAIEQHLSVEKEQSKGKSTKAEIEKKKIIVEEEEDEEDLQPFNEEEEELAEKMREEEEEREARELMDEAERKRKQGTPFSIEAFKLWKQRF</sequence>
<evidence type="ECO:0000256" key="1">
    <source>
        <dbReference type="SAM" id="MobiDB-lite"/>
    </source>
</evidence>
<proteinExistence type="predicted"/>
<reference evidence="3 4" key="1">
    <citation type="submission" date="2019-03" db="EMBL/GenBank/DDBJ databases">
        <title>Single cell metagenomics reveals metabolic interactions within the superorganism composed of flagellate Streblomastix strix and complex community of Bacteroidetes bacteria on its surface.</title>
        <authorList>
            <person name="Treitli S.C."/>
            <person name="Kolisko M."/>
            <person name="Husnik F."/>
            <person name="Keeling P."/>
            <person name="Hampl V."/>
        </authorList>
    </citation>
    <scope>NUCLEOTIDE SEQUENCE [LARGE SCALE GENOMIC DNA]</scope>
    <source>
        <strain evidence="3">ST1C</strain>
    </source>
</reference>
<evidence type="ECO:0000259" key="2">
    <source>
        <dbReference type="PROSITE" id="PS50908"/>
    </source>
</evidence>
<feature type="non-terminal residue" evidence="3">
    <location>
        <position position="215"/>
    </location>
</feature>
<gene>
    <name evidence="3" type="ORF">EZS28_038578</name>
</gene>
<dbReference type="PROSITE" id="PS50908">
    <property type="entry name" value="RWD"/>
    <property type="match status" value="1"/>
</dbReference>
<feature type="compositionally biased region" description="Acidic residues" evidence="1">
    <location>
        <begin position="155"/>
        <end position="173"/>
    </location>
</feature>
<feature type="compositionally biased region" description="Basic and acidic residues" evidence="1">
    <location>
        <begin position="131"/>
        <end position="154"/>
    </location>
</feature>
<protein>
    <recommendedName>
        <fullName evidence="2">RWD domain-containing protein</fullName>
    </recommendedName>
</protein>